<dbReference type="NCBIfam" id="NF047719">
    <property type="entry name" value="SCO6745_fam_HTH"/>
    <property type="match status" value="1"/>
</dbReference>
<dbReference type="InterPro" id="IPR054058">
    <property type="entry name" value="HTH_67"/>
</dbReference>
<keyword evidence="2" id="KW-1185">Reference proteome</keyword>
<dbReference type="AlphaFoldDB" id="A0A1C5JS62"/>
<dbReference type="EMBL" id="LT607754">
    <property type="protein sequence ID" value="SCG73079.1"/>
    <property type="molecule type" value="Genomic_DNA"/>
</dbReference>
<gene>
    <name evidence="1" type="ORF">GA0070613_5235</name>
</gene>
<protein>
    <recommendedName>
        <fullName evidence="3">SalK</fullName>
    </recommendedName>
</protein>
<evidence type="ECO:0008006" key="3">
    <source>
        <dbReference type="Google" id="ProtNLM"/>
    </source>
</evidence>
<dbReference type="Proteomes" id="UP000198221">
    <property type="component" value="Chromosome I"/>
</dbReference>
<reference evidence="2" key="1">
    <citation type="submission" date="2016-06" db="EMBL/GenBank/DDBJ databases">
        <authorList>
            <person name="Varghese N."/>
            <person name="Submissions Spin"/>
        </authorList>
    </citation>
    <scope>NUCLEOTIDE SEQUENCE [LARGE SCALE GENOMIC DNA]</scope>
    <source>
        <strain evidence="2">DSM 43819</strain>
    </source>
</reference>
<dbReference type="Pfam" id="PF21863">
    <property type="entry name" value="HTH_67"/>
    <property type="match status" value="1"/>
</dbReference>
<sequence>MRGGDEPGYLVAVRGLASIALHRCPQGLGRDRAAAGMGSYRPVTSSTEGSDMTDVAAPSWQTPATLDPAVVRHAWRVTEPLHGMIYFAPEAHERYAALGIAEPAGYFASRAAALGPVGPGPVVASFFNFNPDLVARVLPAAWERATPAAVLAARLQAAGAALSRALGDAVHGPEMVEAAELARCAAESATAYPEGRPLFAAHAALPWPEQPHLILWQAQTVLREFRGDGHVAALVLAGLTGLEALVLHAASGEVPVRFLRRTRGWNGEQWADAIERLRGRGLIEGDEPALSDSGRAQRAWIEAATDRLATPAYAVLGADGCARLAELTRPMSRAVVDAGLLNVDNAVPSRADRVASRST</sequence>
<accession>A0A1C5JS62</accession>
<organism evidence="1 2">
    <name type="scientific">Micromonospora inositola</name>
    <dbReference type="NCBI Taxonomy" id="47865"/>
    <lineage>
        <taxon>Bacteria</taxon>
        <taxon>Bacillati</taxon>
        <taxon>Actinomycetota</taxon>
        <taxon>Actinomycetes</taxon>
        <taxon>Micromonosporales</taxon>
        <taxon>Micromonosporaceae</taxon>
        <taxon>Micromonospora</taxon>
    </lineage>
</organism>
<evidence type="ECO:0000313" key="1">
    <source>
        <dbReference type="EMBL" id="SCG73079.1"/>
    </source>
</evidence>
<name>A0A1C5JS62_9ACTN</name>
<proteinExistence type="predicted"/>
<evidence type="ECO:0000313" key="2">
    <source>
        <dbReference type="Proteomes" id="UP000198221"/>
    </source>
</evidence>